<dbReference type="EMBL" id="JACCDE010000016">
    <property type="protein sequence ID" value="NYS78411.1"/>
    <property type="molecule type" value="Genomic_DNA"/>
</dbReference>
<evidence type="ECO:0000259" key="1">
    <source>
        <dbReference type="Pfam" id="PF04230"/>
    </source>
</evidence>
<gene>
    <name evidence="2" type="ORF">HZS80_11955</name>
</gene>
<evidence type="ECO:0000313" key="2">
    <source>
        <dbReference type="EMBL" id="NYS78411.1"/>
    </source>
</evidence>
<dbReference type="AlphaFoldDB" id="A0A7Z0LTQ3"/>
<sequence>MNIVLIGGAGAPNYGDELIVKGWIDFFKEHLPGSTVTLYENIADKEKKLHGETRNIKFKDDLVKVAKSFSEIGFWEQVLRGYHFIDNGGVEKYHQYDLKPFFEADIVHLHGGGYLNNYDPEKGFYIGFLASLKEKYGKKIVATGIGFGPAPEPKKEQLELLNNIFAHYHAFELRDVDNFRWLKSKFTNGHFVNGLDDCYLYAITDIVKKDNSKKRLYLSFLAYNLNKVTSEYWDNLQAFSATFDEVLFFESYPWQDNEVFDIVKKKIPAAQKLVIKDSLYKKINVGPNDFAICARFHVHFILARAGVNGIYSKDSKYYNVKHQSIVDRGSDMKFTDFTQFSPPVVTEKEAYIAQQDVCLHEQKLGFCQSLYLP</sequence>
<evidence type="ECO:0000313" key="3">
    <source>
        <dbReference type="Proteomes" id="UP000526892"/>
    </source>
</evidence>
<organism evidence="2 3">
    <name type="scientific">Vreelandella glaciei</name>
    <dbReference type="NCBI Taxonomy" id="186761"/>
    <lineage>
        <taxon>Bacteria</taxon>
        <taxon>Pseudomonadati</taxon>
        <taxon>Pseudomonadota</taxon>
        <taxon>Gammaproteobacteria</taxon>
        <taxon>Oceanospirillales</taxon>
        <taxon>Halomonadaceae</taxon>
        <taxon>Vreelandella</taxon>
    </lineage>
</organism>
<accession>A0A7Z0LTQ3</accession>
<dbReference type="PANTHER" id="PTHR36836:SF1">
    <property type="entry name" value="COLANIC ACID BIOSYNTHESIS PROTEIN WCAK"/>
    <property type="match status" value="1"/>
</dbReference>
<dbReference type="Proteomes" id="UP000526892">
    <property type="component" value="Unassembled WGS sequence"/>
</dbReference>
<comment type="caution">
    <text evidence="2">The sequence shown here is derived from an EMBL/GenBank/DDBJ whole genome shotgun (WGS) entry which is preliminary data.</text>
</comment>
<keyword evidence="2" id="KW-0808">Transferase</keyword>
<dbReference type="Pfam" id="PF04230">
    <property type="entry name" value="PS_pyruv_trans"/>
    <property type="match status" value="1"/>
</dbReference>
<dbReference type="InterPro" id="IPR007345">
    <property type="entry name" value="Polysacch_pyruvyl_Trfase"/>
</dbReference>
<keyword evidence="3" id="KW-1185">Reference proteome</keyword>
<protein>
    <submittedName>
        <fullName evidence="2">Polysaccharide pyruvyl transferase family protein</fullName>
    </submittedName>
</protein>
<dbReference type="RefSeq" id="WP_179916208.1">
    <property type="nucleotide sequence ID" value="NZ_JACCDE010000016.1"/>
</dbReference>
<dbReference type="GO" id="GO:0016740">
    <property type="term" value="F:transferase activity"/>
    <property type="evidence" value="ECO:0007669"/>
    <property type="project" value="UniProtKB-KW"/>
</dbReference>
<dbReference type="PANTHER" id="PTHR36836">
    <property type="entry name" value="COLANIC ACID BIOSYNTHESIS PROTEIN WCAK"/>
    <property type="match status" value="1"/>
</dbReference>
<reference evidence="2 3" key="1">
    <citation type="journal article" date="2003" name="Extremophiles">
        <title>Halomonas glaciei sp. nov. isolated from fast ice of Adelie Land, Antarctica.</title>
        <authorList>
            <person name="Reddy G.S."/>
            <person name="Raghavan P.U."/>
            <person name="Sarita N.B."/>
            <person name="Prakash J.S."/>
            <person name="Nagesh N."/>
            <person name="Delille D."/>
            <person name="Shivaji S."/>
        </authorList>
    </citation>
    <scope>NUCLEOTIDE SEQUENCE [LARGE SCALE GENOMIC DNA]</scope>
    <source>
        <strain evidence="2 3">DD39</strain>
    </source>
</reference>
<feature type="domain" description="Polysaccharide pyruvyl transferase" evidence="1">
    <location>
        <begin position="13"/>
        <end position="236"/>
    </location>
</feature>
<name>A0A7Z0LTQ3_9GAMM</name>
<proteinExistence type="predicted"/>